<dbReference type="AntiFam" id="ANF00006">
    <property type="entry name" value="Translation of CRISPR region"/>
</dbReference>
<name>A0A2Z5QZL4_9MICC</name>
<dbReference type="AlphaFoldDB" id="A0A2Z5QZL4"/>
<gene>
    <name evidence="2" type="ORF">RA11412_1588</name>
</gene>
<proteinExistence type="predicted"/>
<accession>A0A2Z5QZL4</accession>
<dbReference type="Proteomes" id="UP000250241">
    <property type="component" value="Chromosome"/>
</dbReference>
<organism evidence="2 3">
    <name type="scientific">Rothia aeria</name>
    <dbReference type="NCBI Taxonomy" id="172042"/>
    <lineage>
        <taxon>Bacteria</taxon>
        <taxon>Bacillati</taxon>
        <taxon>Actinomycetota</taxon>
        <taxon>Actinomycetes</taxon>
        <taxon>Micrococcales</taxon>
        <taxon>Micrococcaceae</taxon>
        <taxon>Rothia</taxon>
    </lineage>
</organism>
<evidence type="ECO:0000313" key="2">
    <source>
        <dbReference type="EMBL" id="BAV87887.1"/>
    </source>
</evidence>
<protein>
    <submittedName>
        <fullName evidence="2">N-Acetyl-D-glucosamine ABC transport system</fullName>
    </submittedName>
</protein>
<dbReference type="KEGG" id="raj:RA11412_1588"/>
<dbReference type="AntiFam" id="ANF00057">
    <property type="entry name" value="Translation of E. coli type CRISPR repeat"/>
</dbReference>
<keyword evidence="3" id="KW-1185">Reference proteome</keyword>
<evidence type="ECO:0000313" key="3">
    <source>
        <dbReference type="Proteomes" id="UP000250241"/>
    </source>
</evidence>
<sequence length="106" mass="11618">MSGKVSGSSPRMRGTRRRTASVPSWGGLIPTYAGNTTRCMSRAALSGAHPHVCGEHRLVAFLHPRHEGSSPRMRGTHPLNASERILMGLIPTYAGNTLRCRNRRSR</sequence>
<feature type="region of interest" description="Disordered" evidence="1">
    <location>
        <begin position="1"/>
        <end position="26"/>
    </location>
</feature>
<evidence type="ECO:0000256" key="1">
    <source>
        <dbReference type="SAM" id="MobiDB-lite"/>
    </source>
</evidence>
<reference evidence="2 3" key="1">
    <citation type="submission" date="2016-10" db="EMBL/GenBank/DDBJ databases">
        <title>Genome sequence of Rothia aeria strain JCM11412.</title>
        <authorList>
            <person name="Nambu T."/>
        </authorList>
    </citation>
    <scope>NUCLEOTIDE SEQUENCE [LARGE SCALE GENOMIC DNA]</scope>
    <source>
        <strain evidence="2 3">JCM 11412</strain>
    </source>
</reference>
<dbReference type="EMBL" id="AP017895">
    <property type="protein sequence ID" value="BAV87887.1"/>
    <property type="molecule type" value="Genomic_DNA"/>
</dbReference>